<keyword evidence="8" id="KW-0963">Cytoplasm</keyword>
<dbReference type="GO" id="GO:0036431">
    <property type="term" value="F:dCMP kinase activity"/>
    <property type="evidence" value="ECO:0007669"/>
    <property type="project" value="InterPro"/>
</dbReference>
<keyword evidence="3 8" id="KW-0547">Nucleotide-binding</keyword>
<dbReference type="InterPro" id="IPR027417">
    <property type="entry name" value="P-loop_NTPase"/>
</dbReference>
<gene>
    <name evidence="8 10" type="primary">cmk</name>
    <name evidence="10" type="ORF">GCWU000342_01237</name>
</gene>
<comment type="caution">
    <text evidence="10">The sequence shown here is derived from an EMBL/GenBank/DDBJ whole genome shotgun (WGS) entry which is preliminary data.</text>
</comment>
<sequence length="222" mass="24742">MYMNIAIDGPAGAGKSTIARRVAKELGYLYVDTGAMYRAIALFLLRSGVDLSDEDAVSKQVKDCHVSLRYREGQQEVLLNGEDVSGLIRTEEVGNAASASSIYPKVRDQLTCLQRELAAQENLVMDGRDIGTTVLPHASLKIYLTASAKTRALRRAKEYEAQGKAFDLEQIQRDIEERDDRDMHRKISPLAQAKDAVRIDSSQMSIDQVVERILQLAEEEIK</sequence>
<dbReference type="GO" id="GO:0006220">
    <property type="term" value="P:pyrimidine nucleotide metabolic process"/>
    <property type="evidence" value="ECO:0007669"/>
    <property type="project" value="UniProtKB-UniRule"/>
</dbReference>
<dbReference type="RefSeq" id="WP_006906247.1">
    <property type="nucleotide sequence ID" value="NZ_GG665866.1"/>
</dbReference>
<dbReference type="GO" id="GO:0005829">
    <property type="term" value="C:cytosol"/>
    <property type="evidence" value="ECO:0007669"/>
    <property type="project" value="TreeGrafter"/>
</dbReference>
<evidence type="ECO:0000256" key="7">
    <source>
        <dbReference type="ARBA" id="ARBA00048478"/>
    </source>
</evidence>
<comment type="subcellular location">
    <subcellularLocation>
        <location evidence="8">Cytoplasm</location>
    </subcellularLocation>
</comment>
<comment type="similarity">
    <text evidence="1 8">Belongs to the cytidylate kinase family. Type 1 subfamily.</text>
</comment>
<keyword evidence="2 8" id="KW-0808">Transferase</keyword>
<dbReference type="STRING" id="626523.GCWU000342_01237"/>
<keyword evidence="5 8" id="KW-0067">ATP-binding</keyword>
<evidence type="ECO:0000313" key="10">
    <source>
        <dbReference type="EMBL" id="EEP28429.1"/>
    </source>
</evidence>
<keyword evidence="11" id="KW-1185">Reference proteome</keyword>
<dbReference type="CDD" id="cd02020">
    <property type="entry name" value="CMPK"/>
    <property type="match status" value="1"/>
</dbReference>
<evidence type="ECO:0000256" key="3">
    <source>
        <dbReference type="ARBA" id="ARBA00022741"/>
    </source>
</evidence>
<dbReference type="AlphaFoldDB" id="C4GBD6"/>
<dbReference type="EMBL" id="ACIP02000002">
    <property type="protein sequence ID" value="EEP28429.1"/>
    <property type="molecule type" value="Genomic_DNA"/>
</dbReference>
<comment type="catalytic activity">
    <reaction evidence="7 8">
        <text>CMP + ATP = CDP + ADP</text>
        <dbReference type="Rhea" id="RHEA:11600"/>
        <dbReference type="ChEBI" id="CHEBI:30616"/>
        <dbReference type="ChEBI" id="CHEBI:58069"/>
        <dbReference type="ChEBI" id="CHEBI:60377"/>
        <dbReference type="ChEBI" id="CHEBI:456216"/>
        <dbReference type="EC" id="2.7.4.25"/>
    </reaction>
</comment>
<name>C4GBD6_9FIRM</name>
<evidence type="ECO:0000256" key="4">
    <source>
        <dbReference type="ARBA" id="ARBA00022777"/>
    </source>
</evidence>
<dbReference type="GO" id="GO:0015949">
    <property type="term" value="P:nucleobase-containing small molecule interconversion"/>
    <property type="evidence" value="ECO:0007669"/>
    <property type="project" value="TreeGrafter"/>
</dbReference>
<comment type="catalytic activity">
    <reaction evidence="6 8">
        <text>dCMP + ATP = dCDP + ADP</text>
        <dbReference type="Rhea" id="RHEA:25094"/>
        <dbReference type="ChEBI" id="CHEBI:30616"/>
        <dbReference type="ChEBI" id="CHEBI:57566"/>
        <dbReference type="ChEBI" id="CHEBI:58593"/>
        <dbReference type="ChEBI" id="CHEBI:456216"/>
        <dbReference type="EC" id="2.7.4.25"/>
    </reaction>
</comment>
<evidence type="ECO:0000256" key="5">
    <source>
        <dbReference type="ARBA" id="ARBA00022840"/>
    </source>
</evidence>
<dbReference type="Pfam" id="PF02224">
    <property type="entry name" value="Cytidylate_kin"/>
    <property type="match status" value="1"/>
</dbReference>
<evidence type="ECO:0000256" key="1">
    <source>
        <dbReference type="ARBA" id="ARBA00009427"/>
    </source>
</evidence>
<dbReference type="GO" id="GO:0036430">
    <property type="term" value="F:CMP kinase activity"/>
    <property type="evidence" value="ECO:0007669"/>
    <property type="project" value="RHEA"/>
</dbReference>
<evidence type="ECO:0000256" key="6">
    <source>
        <dbReference type="ARBA" id="ARBA00047615"/>
    </source>
</evidence>
<dbReference type="InterPro" id="IPR011994">
    <property type="entry name" value="Cytidylate_kinase_dom"/>
</dbReference>
<dbReference type="eggNOG" id="COG0283">
    <property type="taxonomic scope" value="Bacteria"/>
</dbReference>
<dbReference type="HOGENOM" id="CLU_079959_0_2_9"/>
<dbReference type="GO" id="GO:0005524">
    <property type="term" value="F:ATP binding"/>
    <property type="evidence" value="ECO:0007669"/>
    <property type="project" value="UniProtKB-UniRule"/>
</dbReference>
<dbReference type="SUPFAM" id="SSF52540">
    <property type="entry name" value="P-loop containing nucleoside triphosphate hydrolases"/>
    <property type="match status" value="1"/>
</dbReference>
<dbReference type="InterPro" id="IPR003136">
    <property type="entry name" value="Cytidylate_kin"/>
</dbReference>
<feature type="binding site" evidence="8">
    <location>
        <begin position="9"/>
        <end position="17"/>
    </location>
    <ligand>
        <name>ATP</name>
        <dbReference type="ChEBI" id="CHEBI:30616"/>
    </ligand>
</feature>
<feature type="domain" description="Cytidylate kinase" evidence="9">
    <location>
        <begin position="5"/>
        <end position="218"/>
    </location>
</feature>
<dbReference type="EC" id="2.7.4.25" evidence="8"/>
<evidence type="ECO:0000259" key="9">
    <source>
        <dbReference type="Pfam" id="PF02224"/>
    </source>
</evidence>
<dbReference type="HAMAP" id="MF_00238">
    <property type="entry name" value="Cytidyl_kinase_type1"/>
    <property type="match status" value="1"/>
</dbReference>
<evidence type="ECO:0000313" key="11">
    <source>
        <dbReference type="Proteomes" id="UP000003494"/>
    </source>
</evidence>
<accession>C4GBD6</accession>
<proteinExistence type="inferred from homology"/>
<dbReference type="PANTHER" id="PTHR21299:SF2">
    <property type="entry name" value="CYTIDYLATE KINASE"/>
    <property type="match status" value="1"/>
</dbReference>
<evidence type="ECO:0000256" key="2">
    <source>
        <dbReference type="ARBA" id="ARBA00022679"/>
    </source>
</evidence>
<dbReference type="PANTHER" id="PTHR21299">
    <property type="entry name" value="CYTIDYLATE KINASE/PANTOATE-BETA-ALANINE LIGASE"/>
    <property type="match status" value="1"/>
</dbReference>
<protein>
    <recommendedName>
        <fullName evidence="8">Cytidylate kinase</fullName>
        <shortName evidence="8">CK</shortName>
        <ecNumber evidence="8">2.7.4.25</ecNumber>
    </recommendedName>
    <alternativeName>
        <fullName evidence="8">Cytidine monophosphate kinase</fullName>
        <shortName evidence="8">CMP kinase</shortName>
    </alternativeName>
</protein>
<reference evidence="10" key="1">
    <citation type="submission" date="2009-04" db="EMBL/GenBank/DDBJ databases">
        <authorList>
            <person name="Weinstock G."/>
            <person name="Sodergren E."/>
            <person name="Clifton S."/>
            <person name="Fulton L."/>
            <person name="Fulton B."/>
            <person name="Courtney L."/>
            <person name="Fronick C."/>
            <person name="Harrison M."/>
            <person name="Strong C."/>
            <person name="Farmer C."/>
            <person name="Delahaunty K."/>
            <person name="Markovic C."/>
            <person name="Hall O."/>
            <person name="Minx P."/>
            <person name="Tomlinson C."/>
            <person name="Mitreva M."/>
            <person name="Nelson J."/>
            <person name="Hou S."/>
            <person name="Wollam A."/>
            <person name="Pepin K.H."/>
            <person name="Johnson M."/>
            <person name="Bhonagiri V."/>
            <person name="Nash W.E."/>
            <person name="Warren W."/>
            <person name="Chinwalla A."/>
            <person name="Mardis E.R."/>
            <person name="Wilson R.K."/>
        </authorList>
    </citation>
    <scope>NUCLEOTIDE SEQUENCE [LARGE SCALE GENOMIC DNA]</scope>
    <source>
        <strain evidence="10">DSM 14600</strain>
    </source>
</reference>
<dbReference type="NCBIfam" id="TIGR00017">
    <property type="entry name" value="cmk"/>
    <property type="match status" value="1"/>
</dbReference>
<dbReference type="Proteomes" id="UP000003494">
    <property type="component" value="Unassembled WGS sequence"/>
</dbReference>
<dbReference type="Gene3D" id="3.40.50.300">
    <property type="entry name" value="P-loop containing nucleotide triphosphate hydrolases"/>
    <property type="match status" value="1"/>
</dbReference>
<keyword evidence="4 8" id="KW-0418">Kinase</keyword>
<organism evidence="10 11">
    <name type="scientific">Shuttleworthella satelles DSM 14600</name>
    <dbReference type="NCBI Taxonomy" id="626523"/>
    <lineage>
        <taxon>Bacteria</taxon>
        <taxon>Bacillati</taxon>
        <taxon>Bacillota</taxon>
        <taxon>Clostridia</taxon>
        <taxon>Lachnospirales</taxon>
        <taxon>Lachnospiraceae</taxon>
        <taxon>Shuttleworthella</taxon>
    </lineage>
</organism>
<evidence type="ECO:0000256" key="8">
    <source>
        <dbReference type="HAMAP-Rule" id="MF_00238"/>
    </source>
</evidence>